<name>A0A381RQ42_9ZZZZ</name>
<protein>
    <recommendedName>
        <fullName evidence="3">YtkA-like domain-containing protein</fullName>
    </recommendedName>
</protein>
<dbReference type="EMBL" id="UINC01002124">
    <property type="protein sequence ID" value="SUZ93179.1"/>
    <property type="molecule type" value="Genomic_DNA"/>
</dbReference>
<evidence type="ECO:0008006" key="3">
    <source>
        <dbReference type="Google" id="ProtNLM"/>
    </source>
</evidence>
<evidence type="ECO:0000313" key="2">
    <source>
        <dbReference type="EMBL" id="SUZ93179.1"/>
    </source>
</evidence>
<proteinExistence type="predicted"/>
<keyword evidence="1" id="KW-0472">Membrane</keyword>
<feature type="transmembrane region" description="Helical" evidence="1">
    <location>
        <begin position="156"/>
        <end position="174"/>
    </location>
</feature>
<reference evidence="2" key="1">
    <citation type="submission" date="2018-05" db="EMBL/GenBank/DDBJ databases">
        <authorList>
            <person name="Lanie J.A."/>
            <person name="Ng W.-L."/>
            <person name="Kazmierczak K.M."/>
            <person name="Andrzejewski T.M."/>
            <person name="Davidsen T.M."/>
            <person name="Wayne K.J."/>
            <person name="Tettelin H."/>
            <person name="Glass J.I."/>
            <person name="Rusch D."/>
            <person name="Podicherti R."/>
            <person name="Tsui H.-C.T."/>
            <person name="Winkler M.E."/>
        </authorList>
    </citation>
    <scope>NUCLEOTIDE SEQUENCE</scope>
</reference>
<evidence type="ECO:0000256" key="1">
    <source>
        <dbReference type="SAM" id="Phobius"/>
    </source>
</evidence>
<keyword evidence="1" id="KW-0812">Transmembrane</keyword>
<sequence length="192" mass="20459">MTSIKPGYITLSIFAAVLLLFAPLVSVGAQQEKTAGAGRGVNVIAGPHAVNVVVINSNLAAGLLQMALFITDANTGETVPNARVVLKANNDDQDYEGWATALNSPAMPERFDVRMNLGSTGEWTIDVDVSSSLGKGGARALTLDVPALKRYTSGSLVFFGVFAAMMVGLAYLFWSVKRQNRRRKATQEEPLA</sequence>
<keyword evidence="1" id="KW-1133">Transmembrane helix</keyword>
<accession>A0A381RQ42</accession>
<gene>
    <name evidence="2" type="ORF">METZ01_LOCUS46033</name>
</gene>
<dbReference type="AlphaFoldDB" id="A0A381RQ42"/>
<organism evidence="2">
    <name type="scientific">marine metagenome</name>
    <dbReference type="NCBI Taxonomy" id="408172"/>
    <lineage>
        <taxon>unclassified sequences</taxon>
        <taxon>metagenomes</taxon>
        <taxon>ecological metagenomes</taxon>
    </lineage>
</organism>